<evidence type="ECO:0000313" key="2">
    <source>
        <dbReference type="Proteomes" id="UP000886523"/>
    </source>
</evidence>
<dbReference type="Proteomes" id="UP000886523">
    <property type="component" value="Unassembled WGS sequence"/>
</dbReference>
<comment type="caution">
    <text evidence="1">The sequence shown here is derived from an EMBL/GenBank/DDBJ whole genome shotgun (WGS) entry which is preliminary data.</text>
</comment>
<dbReference type="AlphaFoldDB" id="A0A9P6DZU5"/>
<reference evidence="1" key="1">
    <citation type="journal article" date="2020" name="Nat. Commun.">
        <title>Large-scale genome sequencing of mycorrhizal fungi provides insights into the early evolution of symbiotic traits.</title>
        <authorList>
            <person name="Miyauchi S."/>
            <person name="Kiss E."/>
            <person name="Kuo A."/>
            <person name="Drula E."/>
            <person name="Kohler A."/>
            <person name="Sanchez-Garcia M."/>
            <person name="Morin E."/>
            <person name="Andreopoulos B."/>
            <person name="Barry K.W."/>
            <person name="Bonito G."/>
            <person name="Buee M."/>
            <person name="Carver A."/>
            <person name="Chen C."/>
            <person name="Cichocki N."/>
            <person name="Clum A."/>
            <person name="Culley D."/>
            <person name="Crous P.W."/>
            <person name="Fauchery L."/>
            <person name="Girlanda M."/>
            <person name="Hayes R.D."/>
            <person name="Keri Z."/>
            <person name="LaButti K."/>
            <person name="Lipzen A."/>
            <person name="Lombard V."/>
            <person name="Magnuson J."/>
            <person name="Maillard F."/>
            <person name="Murat C."/>
            <person name="Nolan M."/>
            <person name="Ohm R.A."/>
            <person name="Pangilinan J."/>
            <person name="Pereira M.F."/>
            <person name="Perotto S."/>
            <person name="Peter M."/>
            <person name="Pfister S."/>
            <person name="Riley R."/>
            <person name="Sitrit Y."/>
            <person name="Stielow J.B."/>
            <person name="Szollosi G."/>
            <person name="Zifcakova L."/>
            <person name="Stursova M."/>
            <person name="Spatafora J.W."/>
            <person name="Tedersoo L."/>
            <person name="Vaario L.M."/>
            <person name="Yamada A."/>
            <person name="Yan M."/>
            <person name="Wang P."/>
            <person name="Xu J."/>
            <person name="Bruns T."/>
            <person name="Baldrian P."/>
            <person name="Vilgalys R."/>
            <person name="Dunand C."/>
            <person name="Henrissat B."/>
            <person name="Grigoriev I.V."/>
            <person name="Hibbett D."/>
            <person name="Nagy L.G."/>
            <person name="Martin F.M."/>
        </authorList>
    </citation>
    <scope>NUCLEOTIDE SEQUENCE</scope>
    <source>
        <strain evidence="1">UP504</strain>
    </source>
</reference>
<gene>
    <name evidence="1" type="ORF">BS47DRAFT_568780</name>
</gene>
<dbReference type="EMBL" id="MU128934">
    <property type="protein sequence ID" value="KAF9517103.1"/>
    <property type="molecule type" value="Genomic_DNA"/>
</dbReference>
<proteinExistence type="predicted"/>
<accession>A0A9P6DZU5</accession>
<protein>
    <submittedName>
        <fullName evidence="1">Uncharacterized protein</fullName>
    </submittedName>
</protein>
<organism evidence="1 2">
    <name type="scientific">Hydnum rufescens UP504</name>
    <dbReference type="NCBI Taxonomy" id="1448309"/>
    <lineage>
        <taxon>Eukaryota</taxon>
        <taxon>Fungi</taxon>
        <taxon>Dikarya</taxon>
        <taxon>Basidiomycota</taxon>
        <taxon>Agaricomycotina</taxon>
        <taxon>Agaricomycetes</taxon>
        <taxon>Cantharellales</taxon>
        <taxon>Hydnaceae</taxon>
        <taxon>Hydnum</taxon>
    </lineage>
</organism>
<name>A0A9P6DZU5_9AGAM</name>
<evidence type="ECO:0000313" key="1">
    <source>
        <dbReference type="EMBL" id="KAF9517103.1"/>
    </source>
</evidence>
<sequence length="175" mass="19507">MRRAPEVPILTVVSRSCGISLAMLHIHLSGSKKTLGFLPRSLRKKSGATLRMEGAHLGPLAIPEDWNLIHICNFLHPNIGRLQSVMGRAWSSQVKLARVLSISSQWAPIWSPIDVVSARPLPEFELRAWTRPSCSGQPRLGPRWFIHSKGTPRHEHVGIVIIIVIQWGISLRCLG</sequence>
<keyword evidence="2" id="KW-1185">Reference proteome</keyword>